<evidence type="ECO:0000313" key="13">
    <source>
        <dbReference type="EMBL" id="AZG33650.1"/>
    </source>
</evidence>
<dbReference type="EMBL" id="CP034073">
    <property type="protein sequence ID" value="AZG33650.1"/>
    <property type="molecule type" value="Genomic_DNA"/>
</dbReference>
<evidence type="ECO:0000256" key="5">
    <source>
        <dbReference type="ARBA" id="ARBA00022793"/>
    </source>
</evidence>
<dbReference type="Proteomes" id="UP000273778">
    <property type="component" value="Chromosome"/>
</dbReference>
<dbReference type="GO" id="GO:0030976">
    <property type="term" value="F:thiamine pyrophosphate binding"/>
    <property type="evidence" value="ECO:0007669"/>
    <property type="project" value="InterPro"/>
</dbReference>
<evidence type="ECO:0000313" key="16">
    <source>
        <dbReference type="Proteomes" id="UP000278855"/>
    </source>
</evidence>
<keyword evidence="4" id="KW-0479">Metal-binding</keyword>
<reference evidence="14" key="3">
    <citation type="submission" date="2018-11" db="EMBL/GenBank/DDBJ databases">
        <authorList>
            <person name="Hwang Y.J."/>
            <person name="Hwang C.Y."/>
        </authorList>
    </citation>
    <scope>NUCLEOTIDE SEQUENCE</scope>
    <source>
        <strain evidence="14">R106</strain>
    </source>
</reference>
<comment type="cofactor">
    <cofactor evidence="1">
        <name>a metal cation</name>
        <dbReference type="ChEBI" id="CHEBI:25213"/>
    </cofactor>
</comment>
<dbReference type="InterPro" id="IPR011766">
    <property type="entry name" value="TPP_enzyme_TPP-bd"/>
</dbReference>
<name>A0A3N4DPU6_9GAMM</name>
<gene>
    <name evidence="14" type="ORF">EGC77_15820</name>
    <name evidence="13" type="ORF">EGC80_01035</name>
</gene>
<dbReference type="Gene3D" id="3.40.50.970">
    <property type="match status" value="2"/>
</dbReference>
<protein>
    <submittedName>
        <fullName evidence="14">Thiamine pyrophosphate-binding protein</fullName>
    </submittedName>
</protein>
<dbReference type="EMBL" id="RKKB01000009">
    <property type="protein sequence ID" value="RPA27929.1"/>
    <property type="molecule type" value="Genomic_DNA"/>
</dbReference>
<evidence type="ECO:0000256" key="2">
    <source>
        <dbReference type="ARBA" id="ARBA00001964"/>
    </source>
</evidence>
<evidence type="ECO:0000259" key="10">
    <source>
        <dbReference type="Pfam" id="PF00205"/>
    </source>
</evidence>
<feature type="domain" description="Thiamine pyrophosphate enzyme N-terminal TPP-binding" evidence="12">
    <location>
        <begin position="20"/>
        <end position="127"/>
    </location>
</feature>
<dbReference type="RefSeq" id="WP_124013493.1">
    <property type="nucleotide sequence ID" value="NZ_CP034073.1"/>
</dbReference>
<comment type="cofactor">
    <cofactor evidence="2">
        <name>thiamine diphosphate</name>
        <dbReference type="ChEBI" id="CHEBI:58937"/>
    </cofactor>
</comment>
<dbReference type="GO" id="GO:0000949">
    <property type="term" value="P:aromatic amino acid family catabolic process to alcohol via Ehrlich pathway"/>
    <property type="evidence" value="ECO:0007669"/>
    <property type="project" value="TreeGrafter"/>
</dbReference>
<evidence type="ECO:0000256" key="3">
    <source>
        <dbReference type="ARBA" id="ARBA00007812"/>
    </source>
</evidence>
<keyword evidence="8" id="KW-0456">Lyase</keyword>
<dbReference type="PANTHER" id="PTHR43452:SF30">
    <property type="entry name" value="PYRUVATE DECARBOXYLASE ISOZYME 1-RELATED"/>
    <property type="match status" value="1"/>
</dbReference>
<dbReference type="InterPro" id="IPR012110">
    <property type="entry name" value="PDC/IPDC-like"/>
</dbReference>
<feature type="domain" description="Thiamine pyrophosphate enzyme TPP-binding" evidence="11">
    <location>
        <begin position="437"/>
        <end position="568"/>
    </location>
</feature>
<keyword evidence="6" id="KW-0460">Magnesium</keyword>
<accession>A0A3N4DPU6</accession>
<dbReference type="InterPro" id="IPR012001">
    <property type="entry name" value="Thiamin_PyroP_enz_TPP-bd_dom"/>
</dbReference>
<evidence type="ECO:0000256" key="8">
    <source>
        <dbReference type="ARBA" id="ARBA00023239"/>
    </source>
</evidence>
<dbReference type="Gene3D" id="3.40.50.1220">
    <property type="entry name" value="TPP-binding domain"/>
    <property type="match status" value="1"/>
</dbReference>
<dbReference type="GO" id="GO:0005829">
    <property type="term" value="C:cytosol"/>
    <property type="evidence" value="ECO:0007669"/>
    <property type="project" value="TreeGrafter"/>
</dbReference>
<dbReference type="Pfam" id="PF02775">
    <property type="entry name" value="TPP_enzyme_C"/>
    <property type="match status" value="1"/>
</dbReference>
<dbReference type="GO" id="GO:0004737">
    <property type="term" value="F:pyruvate decarboxylase activity"/>
    <property type="evidence" value="ECO:0007669"/>
    <property type="project" value="TreeGrafter"/>
</dbReference>
<dbReference type="InterPro" id="IPR029035">
    <property type="entry name" value="DHS-like_NAD/FAD-binding_dom"/>
</dbReference>
<dbReference type="SUPFAM" id="SSF52467">
    <property type="entry name" value="DHS-like NAD/FAD-binding domain"/>
    <property type="match status" value="1"/>
</dbReference>
<dbReference type="AlphaFoldDB" id="A0A3N4DPU6"/>
<dbReference type="OrthoDB" id="9785953at2"/>
<keyword evidence="5" id="KW-0210">Decarboxylase</keyword>
<keyword evidence="15" id="KW-1185">Reference proteome</keyword>
<evidence type="ECO:0000256" key="9">
    <source>
        <dbReference type="RuleBase" id="RU362132"/>
    </source>
</evidence>
<dbReference type="InterPro" id="IPR029061">
    <property type="entry name" value="THDP-binding"/>
</dbReference>
<dbReference type="SUPFAM" id="SSF52518">
    <property type="entry name" value="Thiamin diphosphate-binding fold (THDP-binding)"/>
    <property type="match status" value="2"/>
</dbReference>
<dbReference type="Pfam" id="PF00205">
    <property type="entry name" value="TPP_enzyme_M"/>
    <property type="match status" value="1"/>
</dbReference>
<sequence length="608" mass="65858">MTSSIQHNFGKQYHDSLPQLGHSLAQLLQFFGAKRLYGVGGDFVANLINALEPSLTVLPSSNEMHAGFSACAQAEVAGLGVCLTTYTVGSLPCISAAALARTEGLPVIFISGAPGENEIAQHSLHHTVHPHTAWNTDLNAALNAFKALGIRAERLQGQRHTGQPNIAAEQCLALMTHAYLHRQPVYIEIPRDLVQQPTQALSLPPSLDSLQGQHLNLSGAELIAANILDKLSKSKAPLLFLGEKLRLNPDLLARLVKLCHQLQLPYAVTWFAKGMVDESDPLCLGCYNGVFSHTPGKIYIETIADYVLEIGTAIFPSDTNNAFGSQTHAIDKHQNKTMLKGTAHREQDIIAVVTLLELGLQHRLEATTKQPQLSPQAAPQDAVAVMGENIEAQQSLSYANLAKVINVAQATLPQPYVFIPEIGNAFFASFELNTLSTELGRSFLANPWYAAMGTSLPYARAVADELAYIGSQVPILVITGDGGFNFQANELINLQKQHANVTILYMRNNVFHLGKAGNAPIYHCNAEGFDPKLLIQAYGGQGHYCQTQAQLIQTLQQTATGGLHLIEIPTSVETQCQSDISRKLNSYIGFKNGDPVASAQWQALCDQA</sequence>
<proteinExistence type="inferred from homology"/>
<dbReference type="GO" id="GO:0000287">
    <property type="term" value="F:magnesium ion binding"/>
    <property type="evidence" value="ECO:0007669"/>
    <property type="project" value="InterPro"/>
</dbReference>
<dbReference type="CDD" id="cd00568">
    <property type="entry name" value="TPP_enzymes"/>
    <property type="match status" value="1"/>
</dbReference>
<reference evidence="16" key="2">
    <citation type="submission" date="2018-11" db="EMBL/GenBank/DDBJ databases">
        <title>Shewanella sp. R106.</title>
        <authorList>
            <person name="Hwang Y.J."/>
            <person name="Hwang C.Y."/>
        </authorList>
    </citation>
    <scope>NUCLEOTIDE SEQUENCE [LARGE SCALE GENOMIC DNA]</scope>
    <source>
        <strain evidence="16">R106</strain>
    </source>
</reference>
<dbReference type="KEGG" id="spsr:EGC80_01035"/>
<keyword evidence="7 9" id="KW-0786">Thiamine pyrophosphate</keyword>
<dbReference type="Proteomes" id="UP000278855">
    <property type="component" value="Unassembled WGS sequence"/>
</dbReference>
<evidence type="ECO:0000313" key="15">
    <source>
        <dbReference type="Proteomes" id="UP000273778"/>
    </source>
</evidence>
<evidence type="ECO:0000256" key="6">
    <source>
        <dbReference type="ARBA" id="ARBA00022842"/>
    </source>
</evidence>
<feature type="domain" description="Thiamine pyrophosphate enzyme central" evidence="10">
    <location>
        <begin position="226"/>
        <end position="316"/>
    </location>
</feature>
<dbReference type="InterPro" id="IPR012000">
    <property type="entry name" value="Thiamin_PyroP_enz_cen_dom"/>
</dbReference>
<organism evidence="14 16">
    <name type="scientific">Shewanella psychromarinicola</name>
    <dbReference type="NCBI Taxonomy" id="2487742"/>
    <lineage>
        <taxon>Bacteria</taxon>
        <taxon>Pseudomonadati</taxon>
        <taxon>Pseudomonadota</taxon>
        <taxon>Gammaproteobacteria</taxon>
        <taxon>Alteromonadales</taxon>
        <taxon>Shewanellaceae</taxon>
        <taxon>Shewanella</taxon>
    </lineage>
</organism>
<evidence type="ECO:0000256" key="4">
    <source>
        <dbReference type="ARBA" id="ARBA00022723"/>
    </source>
</evidence>
<dbReference type="PANTHER" id="PTHR43452">
    <property type="entry name" value="PYRUVATE DECARBOXYLASE"/>
    <property type="match status" value="1"/>
</dbReference>
<reference evidence="13 15" key="1">
    <citation type="submission" date="2018-11" db="EMBL/GenBank/DDBJ databases">
        <title>Shewanella sp. M2.</title>
        <authorList>
            <person name="Hwang Y.J."/>
            <person name="Hwang C.Y."/>
        </authorList>
    </citation>
    <scope>NUCLEOTIDE SEQUENCE [LARGE SCALE GENOMIC DNA]</scope>
    <source>
        <strain evidence="13 15">M2</strain>
    </source>
</reference>
<evidence type="ECO:0000259" key="11">
    <source>
        <dbReference type="Pfam" id="PF02775"/>
    </source>
</evidence>
<evidence type="ECO:0000256" key="7">
    <source>
        <dbReference type="ARBA" id="ARBA00023052"/>
    </source>
</evidence>
<dbReference type="Pfam" id="PF02776">
    <property type="entry name" value="TPP_enzyme_N"/>
    <property type="match status" value="1"/>
</dbReference>
<evidence type="ECO:0000313" key="14">
    <source>
        <dbReference type="EMBL" id="RPA27929.1"/>
    </source>
</evidence>
<comment type="similarity">
    <text evidence="3 9">Belongs to the TPP enzyme family.</text>
</comment>
<evidence type="ECO:0000259" key="12">
    <source>
        <dbReference type="Pfam" id="PF02776"/>
    </source>
</evidence>
<evidence type="ECO:0000256" key="1">
    <source>
        <dbReference type="ARBA" id="ARBA00001920"/>
    </source>
</evidence>